<proteinExistence type="predicted"/>
<protein>
    <submittedName>
        <fullName evidence="3">Kinase-like protein</fullName>
    </submittedName>
</protein>
<keyword evidence="3" id="KW-0418">Kinase</keyword>
<comment type="caution">
    <text evidence="3">The sequence shown here is derived from an EMBL/GenBank/DDBJ whole genome shotgun (WGS) entry which is preliminary data.</text>
</comment>
<dbReference type="InterPro" id="IPR011009">
    <property type="entry name" value="Kinase-like_dom_sf"/>
</dbReference>
<dbReference type="PANTHER" id="PTHR44167:SF24">
    <property type="entry name" value="SERINE_THREONINE-PROTEIN KINASE CHK2"/>
    <property type="match status" value="1"/>
</dbReference>
<dbReference type="AlphaFoldDB" id="A0A317SJY2"/>
<keyword evidence="3" id="KW-0808">Transferase</keyword>
<dbReference type="GO" id="GO:0005634">
    <property type="term" value="C:nucleus"/>
    <property type="evidence" value="ECO:0007669"/>
    <property type="project" value="TreeGrafter"/>
</dbReference>
<feature type="compositionally biased region" description="Polar residues" evidence="1">
    <location>
        <begin position="392"/>
        <end position="406"/>
    </location>
</feature>
<dbReference type="SUPFAM" id="SSF56112">
    <property type="entry name" value="Protein kinase-like (PK-like)"/>
    <property type="match status" value="1"/>
</dbReference>
<reference evidence="3 4" key="1">
    <citation type="submission" date="2018-03" db="EMBL/GenBank/DDBJ databases">
        <title>Genomes of Pezizomycetes fungi and the evolution of truffles.</title>
        <authorList>
            <person name="Murat C."/>
            <person name="Payen T."/>
            <person name="Noel B."/>
            <person name="Kuo A."/>
            <person name="Martin F.M."/>
        </authorList>
    </citation>
    <scope>NUCLEOTIDE SEQUENCE [LARGE SCALE GENOMIC DNA]</scope>
    <source>
        <strain evidence="3">091103-1</strain>
    </source>
</reference>
<sequence>MATLTRADPHRADLFHSMYGYSGPSIALPPPVLLTSTWWDEQKIQETANPRFIRQALHSPSSKKRLDEQLQFGEGLTESTYLEWILEHTRKFFLILVELNCAEMIFEIIDGSWDDEDLPLSLRTVERLGLGSAGVERKFAKKQYAYLVRELVPGETMEYLDEEVVPLEVISRRVSTASGGTAKAGLVEKVYFPRQREVCYSRRRVPLSREGDEDGGVGGNRMSPASFIAEISRLGSIDHAHIVSIYTSYMQDGYGYLVLSPCIDLTLKSFLHSTPPAWKSQPKDKRRRIIFNWLHCLADALAYLHEKGISHGDIKPSSLIIQATTYKIFFADTGNSKRLDSSPPSTAGPSSFLSRQFGTSPVSADVEAYEYGAPELWQRILTPHESPPPPTNTVFSGRSYRKASTQSANSNSSEEAPSPSSTNISVGHWSSATPAHPAISDMFSLGCIYLDILSFKQKRKTTAFISHRSAKNRRPRESGPPDASFHANLGQVDSWISGLLKETKKKPDESLVEALSVTRRMLSRNPGARPGGRRVADECYTIVGDVCIGVETPCCGVHNVVSGNAEGGVFGRWGAGNLALKTQTSRSSAGSEGQLSKRSTIQTTASGSSGSMGSRRWVAI</sequence>
<evidence type="ECO:0000259" key="2">
    <source>
        <dbReference type="PROSITE" id="PS50011"/>
    </source>
</evidence>
<dbReference type="Pfam" id="PF00069">
    <property type="entry name" value="Pkinase"/>
    <property type="match status" value="1"/>
</dbReference>
<evidence type="ECO:0000313" key="4">
    <source>
        <dbReference type="Proteomes" id="UP000246991"/>
    </source>
</evidence>
<dbReference type="PROSITE" id="PS50011">
    <property type="entry name" value="PROTEIN_KINASE_DOM"/>
    <property type="match status" value="1"/>
</dbReference>
<feature type="region of interest" description="Disordered" evidence="1">
    <location>
        <begin position="381"/>
        <end position="425"/>
    </location>
</feature>
<dbReference type="GO" id="GO:0044773">
    <property type="term" value="P:mitotic DNA damage checkpoint signaling"/>
    <property type="evidence" value="ECO:0007669"/>
    <property type="project" value="TreeGrafter"/>
</dbReference>
<feature type="region of interest" description="Disordered" evidence="1">
    <location>
        <begin position="584"/>
        <end position="620"/>
    </location>
</feature>
<dbReference type="EMBL" id="PYWC01000057">
    <property type="protein sequence ID" value="PWW74704.1"/>
    <property type="molecule type" value="Genomic_DNA"/>
</dbReference>
<dbReference type="GO" id="GO:0004674">
    <property type="term" value="F:protein serine/threonine kinase activity"/>
    <property type="evidence" value="ECO:0007669"/>
    <property type="project" value="TreeGrafter"/>
</dbReference>
<feature type="domain" description="Protein kinase" evidence="2">
    <location>
        <begin position="122"/>
        <end position="543"/>
    </location>
</feature>
<dbReference type="PANTHER" id="PTHR44167">
    <property type="entry name" value="OVARIAN-SPECIFIC SERINE/THREONINE-PROTEIN KINASE LOK-RELATED"/>
    <property type="match status" value="1"/>
</dbReference>
<evidence type="ECO:0000256" key="1">
    <source>
        <dbReference type="SAM" id="MobiDB-lite"/>
    </source>
</evidence>
<dbReference type="Gene3D" id="1.10.510.10">
    <property type="entry name" value="Transferase(Phosphotransferase) domain 1"/>
    <property type="match status" value="1"/>
</dbReference>
<dbReference type="Proteomes" id="UP000246991">
    <property type="component" value="Unassembled WGS sequence"/>
</dbReference>
<dbReference type="GO" id="GO:0005524">
    <property type="term" value="F:ATP binding"/>
    <property type="evidence" value="ECO:0007669"/>
    <property type="project" value="InterPro"/>
</dbReference>
<dbReference type="SMART" id="SM00220">
    <property type="entry name" value="S_TKc"/>
    <property type="match status" value="1"/>
</dbReference>
<dbReference type="STRING" id="42249.A0A317SJY2"/>
<keyword evidence="4" id="KW-1185">Reference proteome</keyword>
<feature type="compositionally biased region" description="Low complexity" evidence="1">
    <location>
        <begin position="407"/>
        <end position="421"/>
    </location>
</feature>
<evidence type="ECO:0000313" key="3">
    <source>
        <dbReference type="EMBL" id="PWW74704.1"/>
    </source>
</evidence>
<dbReference type="InterPro" id="IPR000719">
    <property type="entry name" value="Prot_kinase_dom"/>
</dbReference>
<feature type="region of interest" description="Disordered" evidence="1">
    <location>
        <begin position="466"/>
        <end position="486"/>
    </location>
</feature>
<gene>
    <name evidence="3" type="ORF">C7212DRAFT_211453</name>
</gene>
<name>A0A317SJY2_9PEZI</name>
<dbReference type="OrthoDB" id="4062651at2759"/>
<organism evidence="3 4">
    <name type="scientific">Tuber magnatum</name>
    <name type="common">white Piedmont truffle</name>
    <dbReference type="NCBI Taxonomy" id="42249"/>
    <lineage>
        <taxon>Eukaryota</taxon>
        <taxon>Fungi</taxon>
        <taxon>Dikarya</taxon>
        <taxon>Ascomycota</taxon>
        <taxon>Pezizomycotina</taxon>
        <taxon>Pezizomycetes</taxon>
        <taxon>Pezizales</taxon>
        <taxon>Tuberaceae</taxon>
        <taxon>Tuber</taxon>
    </lineage>
</organism>
<accession>A0A317SJY2</accession>
<feature type="compositionally biased region" description="Polar residues" evidence="1">
    <location>
        <begin position="584"/>
        <end position="605"/>
    </location>
</feature>